<dbReference type="InterPro" id="IPR036397">
    <property type="entry name" value="RNaseH_sf"/>
</dbReference>
<dbReference type="InterPro" id="IPR039537">
    <property type="entry name" value="Retrotran_Ty1/copia-like"/>
</dbReference>
<organism evidence="3 4">
    <name type="scientific">Tanacetum coccineum</name>
    <dbReference type="NCBI Taxonomy" id="301880"/>
    <lineage>
        <taxon>Eukaryota</taxon>
        <taxon>Viridiplantae</taxon>
        <taxon>Streptophyta</taxon>
        <taxon>Embryophyta</taxon>
        <taxon>Tracheophyta</taxon>
        <taxon>Spermatophyta</taxon>
        <taxon>Magnoliopsida</taxon>
        <taxon>eudicotyledons</taxon>
        <taxon>Gunneridae</taxon>
        <taxon>Pentapetalae</taxon>
        <taxon>asterids</taxon>
        <taxon>campanulids</taxon>
        <taxon>Asterales</taxon>
        <taxon>Asteraceae</taxon>
        <taxon>Asteroideae</taxon>
        <taxon>Anthemideae</taxon>
        <taxon>Anthemidinae</taxon>
        <taxon>Tanacetum</taxon>
    </lineage>
</organism>
<accession>A0ABQ4ZNQ2</accession>
<feature type="compositionally biased region" description="Basic and acidic residues" evidence="1">
    <location>
        <begin position="198"/>
        <end position="215"/>
    </location>
</feature>
<evidence type="ECO:0000313" key="4">
    <source>
        <dbReference type="Proteomes" id="UP001151760"/>
    </source>
</evidence>
<dbReference type="PANTHER" id="PTHR42648">
    <property type="entry name" value="TRANSPOSASE, PUTATIVE-RELATED"/>
    <property type="match status" value="1"/>
</dbReference>
<dbReference type="InterPro" id="IPR025724">
    <property type="entry name" value="GAG-pre-integrase_dom"/>
</dbReference>
<feature type="region of interest" description="Disordered" evidence="1">
    <location>
        <begin position="178"/>
        <end position="215"/>
    </location>
</feature>
<proteinExistence type="predicted"/>
<keyword evidence="4" id="KW-1185">Reference proteome</keyword>
<feature type="compositionally biased region" description="Basic residues" evidence="1">
    <location>
        <begin position="180"/>
        <end position="196"/>
    </location>
</feature>
<evidence type="ECO:0000313" key="3">
    <source>
        <dbReference type="EMBL" id="GJS90946.1"/>
    </source>
</evidence>
<dbReference type="InterPro" id="IPR001584">
    <property type="entry name" value="Integrase_cat-core"/>
</dbReference>
<dbReference type="PROSITE" id="PS50994">
    <property type="entry name" value="INTEGRASE"/>
    <property type="match status" value="1"/>
</dbReference>
<protein>
    <submittedName>
        <fullName evidence="3">Retrotransposon protein, putative, ty1-copia subclass</fullName>
    </submittedName>
</protein>
<dbReference type="PANTHER" id="PTHR42648:SF27">
    <property type="entry name" value="RNA-DIRECTED DNA POLYMERASE"/>
    <property type="match status" value="1"/>
</dbReference>
<reference evidence="3" key="2">
    <citation type="submission" date="2022-01" db="EMBL/GenBank/DDBJ databases">
        <authorList>
            <person name="Yamashiro T."/>
            <person name="Shiraishi A."/>
            <person name="Satake H."/>
            <person name="Nakayama K."/>
        </authorList>
    </citation>
    <scope>NUCLEOTIDE SEQUENCE</scope>
</reference>
<comment type="caution">
    <text evidence="3">The sequence shown here is derived from an EMBL/GenBank/DDBJ whole genome shotgun (WGS) entry which is preliminary data.</text>
</comment>
<reference evidence="3" key="1">
    <citation type="journal article" date="2022" name="Int. J. Mol. Sci.">
        <title>Draft Genome of Tanacetum Coccineum: Genomic Comparison of Closely Related Tanacetum-Family Plants.</title>
        <authorList>
            <person name="Yamashiro T."/>
            <person name="Shiraishi A."/>
            <person name="Nakayama K."/>
            <person name="Satake H."/>
        </authorList>
    </citation>
    <scope>NUCLEOTIDE SEQUENCE</scope>
</reference>
<dbReference type="Proteomes" id="UP001151760">
    <property type="component" value="Unassembled WGS sequence"/>
</dbReference>
<gene>
    <name evidence="3" type="ORF">Tco_0773582</name>
</gene>
<name>A0ABQ4ZNQ2_9ASTR</name>
<dbReference type="SUPFAM" id="SSF53098">
    <property type="entry name" value="Ribonuclease H-like"/>
    <property type="match status" value="1"/>
</dbReference>
<dbReference type="InterPro" id="IPR012337">
    <property type="entry name" value="RNaseH-like_sf"/>
</dbReference>
<evidence type="ECO:0000259" key="2">
    <source>
        <dbReference type="PROSITE" id="PS50994"/>
    </source>
</evidence>
<evidence type="ECO:0000256" key="1">
    <source>
        <dbReference type="SAM" id="MobiDB-lite"/>
    </source>
</evidence>
<dbReference type="Gene3D" id="3.30.420.10">
    <property type="entry name" value="Ribonuclease H-like superfamily/Ribonuclease H"/>
    <property type="match status" value="1"/>
</dbReference>
<sequence length="641" mass="73165">MAATQTTNNNSIRSILEKEKLNGSNFLDWYRNLRIVLMNEQKLHHLEEALPEAPPATATAAVRNAYTRRVAEQQEVACLILAFHACKQEEGQSVSTYVLKMKAYLDRVERLGYPMPLVLGVNFILTSLSKDYNQFVQNYNMHGMGKTIPELHAMLKLVEKSIPNKALVVLAIRQGQIQKPKSHARGKGTKRDKGKSKLAYDPKHKIPPPAKKEHPAKDTECHYCHKTRHYCPLYLVELKKNKASTFGTSGIFTIELFSFPKSNSWIYDTSCGTHICNTIQRLRGYRKLNKGVLDLYVGNGNNAVVEAIGSFDLILPSGMILVLDNFSKDNMFYFNSFPREGIFEIDMHNHISNECSIYTCSNKKTKHNLDFTFLWHCRLGHINKKHIAKLQHDGLLKSIDDNKSFDVCVSCISVKMARKPFTFVSERAGDLLGIIHSDTFQNEVENQLEKTIKALRSDRGREYLSQEFLDHLRSRGIISQLTPPYTTQHNGVSKRRNRTLLDMVRSMMSLTTLPMSFWGYALDSVARILNMVPTKKVNKTPYEMWHGKVPNLSYLKVWGCEALVKRDTPNKLESRSIKCIFVGYPKETMGYYFYYPLENKNFVARILKALNDMVFYIDDGGNHELGDHGDEPLISSCIIGS</sequence>
<dbReference type="InterPro" id="IPR057670">
    <property type="entry name" value="SH3_retrovirus"/>
</dbReference>
<dbReference type="EMBL" id="BQNB010011467">
    <property type="protein sequence ID" value="GJS90946.1"/>
    <property type="molecule type" value="Genomic_DNA"/>
</dbReference>
<feature type="domain" description="Integrase catalytic" evidence="2">
    <location>
        <begin position="453"/>
        <end position="549"/>
    </location>
</feature>
<dbReference type="Pfam" id="PF13976">
    <property type="entry name" value="gag_pre-integrs"/>
    <property type="match status" value="1"/>
</dbReference>
<dbReference type="Pfam" id="PF25597">
    <property type="entry name" value="SH3_retrovirus"/>
    <property type="match status" value="1"/>
</dbReference>